<dbReference type="SMART" id="SM00849">
    <property type="entry name" value="Lactamase_B"/>
    <property type="match status" value="1"/>
</dbReference>
<evidence type="ECO:0000256" key="1">
    <source>
        <dbReference type="ARBA" id="ARBA00034221"/>
    </source>
</evidence>
<organism evidence="5 6">
    <name type="scientific">Paenibacillus radicis</name>
    <name type="common">ex Xue et al. 2023</name>
    <dbReference type="NCBI Taxonomy" id="2972489"/>
    <lineage>
        <taxon>Bacteria</taxon>
        <taxon>Bacillati</taxon>
        <taxon>Bacillota</taxon>
        <taxon>Bacilli</taxon>
        <taxon>Bacillales</taxon>
        <taxon>Paenibacillaceae</taxon>
        <taxon>Paenibacillus</taxon>
    </lineage>
</organism>
<dbReference type="PANTHER" id="PTHR42951:SF17">
    <property type="entry name" value="METALLO-BETA-LACTAMASE DOMAIN-CONTAINING PROTEIN"/>
    <property type="match status" value="1"/>
</dbReference>
<dbReference type="InterPro" id="IPR050855">
    <property type="entry name" value="NDM-1-like"/>
</dbReference>
<evidence type="ECO:0000313" key="5">
    <source>
        <dbReference type="EMBL" id="MCR8636911.1"/>
    </source>
</evidence>
<dbReference type="InterPro" id="IPR001279">
    <property type="entry name" value="Metallo-B-lactamas"/>
</dbReference>
<evidence type="ECO:0000313" key="6">
    <source>
        <dbReference type="Proteomes" id="UP001300012"/>
    </source>
</evidence>
<evidence type="ECO:0000259" key="4">
    <source>
        <dbReference type="SMART" id="SM00849"/>
    </source>
</evidence>
<dbReference type="InterPro" id="IPR036866">
    <property type="entry name" value="RibonucZ/Hydroxyglut_hydro"/>
</dbReference>
<dbReference type="Proteomes" id="UP001300012">
    <property type="component" value="Unassembled WGS sequence"/>
</dbReference>
<keyword evidence="6" id="KW-1185">Reference proteome</keyword>
<accession>A0ABT1YVD1</accession>
<name>A0ABT1YVD1_9BACL</name>
<dbReference type="Pfam" id="PF00753">
    <property type="entry name" value="Lactamase_B"/>
    <property type="match status" value="1"/>
</dbReference>
<dbReference type="CDD" id="cd07721">
    <property type="entry name" value="yflN-like_MBL-fold"/>
    <property type="match status" value="1"/>
</dbReference>
<dbReference type="RefSeq" id="WP_258218399.1">
    <property type="nucleotide sequence ID" value="NZ_JANQBD010000062.1"/>
</dbReference>
<dbReference type="SUPFAM" id="SSF56281">
    <property type="entry name" value="Metallo-hydrolase/oxidoreductase"/>
    <property type="match status" value="1"/>
</dbReference>
<feature type="domain" description="Metallo-beta-lactamase" evidence="4">
    <location>
        <begin position="20"/>
        <end position="195"/>
    </location>
</feature>
<comment type="catalytic activity">
    <reaction evidence="1">
        <text>3',5'-cyclic CMP + H2O = CMP + H(+)</text>
        <dbReference type="Rhea" id="RHEA:72675"/>
        <dbReference type="ChEBI" id="CHEBI:15377"/>
        <dbReference type="ChEBI" id="CHEBI:15378"/>
        <dbReference type="ChEBI" id="CHEBI:58003"/>
        <dbReference type="ChEBI" id="CHEBI:60377"/>
    </reaction>
    <physiologicalReaction direction="left-to-right" evidence="1">
        <dbReference type="Rhea" id="RHEA:72676"/>
    </physiologicalReaction>
</comment>
<dbReference type="Gene3D" id="3.60.15.10">
    <property type="entry name" value="Ribonuclease Z/Hydroxyacylglutathione hydrolase-like"/>
    <property type="match status" value="1"/>
</dbReference>
<gene>
    <name evidence="5" type="ORF">NV381_37730</name>
</gene>
<sequence length="225" mass="25274">MKITQISEHIWKCTIWIIIPISVWVVKSERGLTLVDAGIPWMAGGLLKQIKALNLPLERIVLTHGHSDHTGSIKKIRETYRVPVYAHEAEIVYMEGQLPYPGRKKAQKSVEPGIVEPLDMQSIGGLVPYLTPGHSPGHIAYYHEQDQVLLAGDLFTTKRGQLKQPMASFTADMEQAVESGAIVAQLKPKLVSICHGGEVQLPHQQYEAYRRRWTESRAGQAKIRR</sequence>
<comment type="caution">
    <text evidence="5">The sequence shown here is derived from an EMBL/GenBank/DDBJ whole genome shotgun (WGS) entry which is preliminary data.</text>
</comment>
<evidence type="ECO:0000256" key="3">
    <source>
        <dbReference type="ARBA" id="ARBA00048505"/>
    </source>
</evidence>
<protein>
    <submittedName>
        <fullName evidence="5">MBL fold metallo-hydrolase</fullName>
    </submittedName>
</protein>
<proteinExistence type="predicted"/>
<comment type="catalytic activity">
    <reaction evidence="3">
        <text>3',5'-cyclic UMP + H2O = UMP + H(+)</text>
        <dbReference type="Rhea" id="RHEA:70575"/>
        <dbReference type="ChEBI" id="CHEBI:15377"/>
        <dbReference type="ChEBI" id="CHEBI:15378"/>
        <dbReference type="ChEBI" id="CHEBI:57865"/>
        <dbReference type="ChEBI" id="CHEBI:184387"/>
    </reaction>
    <physiologicalReaction direction="left-to-right" evidence="3">
        <dbReference type="Rhea" id="RHEA:70576"/>
    </physiologicalReaction>
</comment>
<reference evidence="5 6" key="1">
    <citation type="submission" date="2022-08" db="EMBL/GenBank/DDBJ databases">
        <title>Paenibacillus endoradicis sp. nov., Paenibacillus radicibacter sp. nov and Paenibacillus pararadicis sp. nov., three cold-adapted plant growth-promoting bacteria isolated from root of Larix gmelinii in Great Khingan.</title>
        <authorList>
            <person name="Xue H."/>
        </authorList>
    </citation>
    <scope>NUCLEOTIDE SEQUENCE [LARGE SCALE GENOMIC DNA]</scope>
    <source>
        <strain evidence="5 6">N5-1-1-5</strain>
    </source>
</reference>
<comment type="function">
    <text evidence="2">Counteracts the endogenous Pycsar antiviral defense system. Phosphodiesterase that enables metal-dependent hydrolysis of host cyclic nucleotide Pycsar defense signals such as cCMP and cUMP.</text>
</comment>
<dbReference type="EMBL" id="JANQBD010000062">
    <property type="protein sequence ID" value="MCR8636911.1"/>
    <property type="molecule type" value="Genomic_DNA"/>
</dbReference>
<evidence type="ECO:0000256" key="2">
    <source>
        <dbReference type="ARBA" id="ARBA00034301"/>
    </source>
</evidence>
<dbReference type="PANTHER" id="PTHR42951">
    <property type="entry name" value="METALLO-BETA-LACTAMASE DOMAIN-CONTAINING"/>
    <property type="match status" value="1"/>
</dbReference>